<proteinExistence type="predicted"/>
<accession>A0ABS6ML18</accession>
<sequence>MLVPLLIQCFRDPLAFQATASADCWTRLLQDARSLGMTAQLKALCERHQLWDRLPATVQKHFAWGWRYYQKQQASLFYELMELEPCLQQANYPCLLLKGAAYQALGLTVSEGRLYSDIDLLIDRYQLDDCKSKLFFAGFFEPAVSAYDKYFYLQLSHENPPLYHVKRGTALDIHFALFPLAGRKKLATEQVFASARPIEGSCFQVPSLSYLYIHAAIHFFWQEEQHKLVKDLIDLDLLYSQLLEQNLLAQLLIDAEHFGALEPTINTLLLVQTLFKRCLPADIAAQITSSPYQRSLARALVIKQLGGGISARLAGALWYLRGYQHKMHWRALLRHIWVKGKLAWQQRGKQIPQQNK</sequence>
<evidence type="ECO:0000313" key="1">
    <source>
        <dbReference type="EMBL" id="MBV2129509.1"/>
    </source>
</evidence>
<name>A0ABS6ML18_9GAMM</name>
<keyword evidence="2" id="KW-1185">Reference proteome</keyword>
<comment type="caution">
    <text evidence="1">The sequence shown here is derived from an EMBL/GenBank/DDBJ whole genome shotgun (WGS) entry which is preliminary data.</text>
</comment>
<dbReference type="EMBL" id="JAHRID010000004">
    <property type="protein sequence ID" value="MBV2129509.1"/>
    <property type="molecule type" value="Genomic_DNA"/>
</dbReference>
<dbReference type="Proteomes" id="UP000704611">
    <property type="component" value="Unassembled WGS sequence"/>
</dbReference>
<organism evidence="1 2">
    <name type="scientific">Arsukibacterium indicum</name>
    <dbReference type="NCBI Taxonomy" id="2848612"/>
    <lineage>
        <taxon>Bacteria</taxon>
        <taxon>Pseudomonadati</taxon>
        <taxon>Pseudomonadota</taxon>
        <taxon>Gammaproteobacteria</taxon>
        <taxon>Chromatiales</taxon>
        <taxon>Chromatiaceae</taxon>
        <taxon>Arsukibacterium</taxon>
    </lineage>
</organism>
<reference evidence="1 2" key="1">
    <citation type="submission" date="2021-06" db="EMBL/GenBank/DDBJ databases">
        <title>Rheinheimera indica sp. nov., isolated from deep-sea sediment.</title>
        <authorList>
            <person name="Wang Z."/>
            <person name="Zhang X.-Y."/>
        </authorList>
    </citation>
    <scope>NUCLEOTIDE SEQUENCE [LARGE SCALE GENOMIC DNA]</scope>
    <source>
        <strain evidence="1 2">SM2107</strain>
    </source>
</reference>
<protein>
    <submittedName>
        <fullName evidence="1">Nucleotidyltransferase family protein</fullName>
    </submittedName>
</protein>
<evidence type="ECO:0000313" key="2">
    <source>
        <dbReference type="Proteomes" id="UP000704611"/>
    </source>
</evidence>
<dbReference type="InterPro" id="IPR039498">
    <property type="entry name" value="NTP_transf_5"/>
</dbReference>
<gene>
    <name evidence="1" type="ORF">KQY15_10420</name>
</gene>
<dbReference type="RefSeq" id="WP_217669136.1">
    <property type="nucleotide sequence ID" value="NZ_JAHRID010000004.1"/>
</dbReference>
<dbReference type="Pfam" id="PF14907">
    <property type="entry name" value="NTP_transf_5"/>
    <property type="match status" value="1"/>
</dbReference>